<evidence type="ECO:0000256" key="2">
    <source>
        <dbReference type="SAM" id="Phobius"/>
    </source>
</evidence>
<gene>
    <name evidence="3" type="primary">Cnig_chr_II.g8156</name>
    <name evidence="3" type="ORF">B9Z55_008156</name>
</gene>
<sequence>MPSISAETAEVVIESQWMRASEADNDAMIKKFKDGESHTVGHIHQTCEPYTGTKFYREGNTTSIAHKICCELVDYCSFYKQTWFYLACGGGVLLIIIIVGVIISVCCCCKKRGGGGKDLEISESCEESTKDEEQETD</sequence>
<keyword evidence="2" id="KW-0472">Membrane</keyword>
<dbReference type="Proteomes" id="UP000230233">
    <property type="component" value="Chromosome II"/>
</dbReference>
<evidence type="ECO:0000256" key="1">
    <source>
        <dbReference type="SAM" id="MobiDB-lite"/>
    </source>
</evidence>
<keyword evidence="2" id="KW-1133">Transmembrane helix</keyword>
<accession>A0A2G5VCY1</accession>
<keyword evidence="4" id="KW-1185">Reference proteome</keyword>
<dbReference type="AlphaFoldDB" id="A0A2G5VCY1"/>
<protein>
    <recommendedName>
        <fullName evidence="5">CX domain-containing protein</fullName>
    </recommendedName>
</protein>
<feature type="transmembrane region" description="Helical" evidence="2">
    <location>
        <begin position="83"/>
        <end position="109"/>
    </location>
</feature>
<name>A0A2G5VCY1_9PELO</name>
<dbReference type="OrthoDB" id="5875066at2759"/>
<evidence type="ECO:0000313" key="4">
    <source>
        <dbReference type="Proteomes" id="UP000230233"/>
    </source>
</evidence>
<evidence type="ECO:0000313" key="3">
    <source>
        <dbReference type="EMBL" id="PIC49607.1"/>
    </source>
</evidence>
<keyword evidence="2" id="KW-0812">Transmembrane</keyword>
<evidence type="ECO:0008006" key="5">
    <source>
        <dbReference type="Google" id="ProtNLM"/>
    </source>
</evidence>
<organism evidence="3 4">
    <name type="scientific">Caenorhabditis nigoni</name>
    <dbReference type="NCBI Taxonomy" id="1611254"/>
    <lineage>
        <taxon>Eukaryota</taxon>
        <taxon>Metazoa</taxon>
        <taxon>Ecdysozoa</taxon>
        <taxon>Nematoda</taxon>
        <taxon>Chromadorea</taxon>
        <taxon>Rhabditida</taxon>
        <taxon>Rhabditina</taxon>
        <taxon>Rhabditomorpha</taxon>
        <taxon>Rhabditoidea</taxon>
        <taxon>Rhabditidae</taxon>
        <taxon>Peloderinae</taxon>
        <taxon>Caenorhabditis</taxon>
    </lineage>
</organism>
<feature type="region of interest" description="Disordered" evidence="1">
    <location>
        <begin position="115"/>
        <end position="137"/>
    </location>
</feature>
<dbReference type="EMBL" id="PDUG01000002">
    <property type="protein sequence ID" value="PIC49607.1"/>
    <property type="molecule type" value="Genomic_DNA"/>
</dbReference>
<comment type="caution">
    <text evidence="3">The sequence shown here is derived from an EMBL/GenBank/DDBJ whole genome shotgun (WGS) entry which is preliminary data.</text>
</comment>
<feature type="compositionally biased region" description="Acidic residues" evidence="1">
    <location>
        <begin position="121"/>
        <end position="137"/>
    </location>
</feature>
<dbReference type="Pfam" id="PF07204">
    <property type="entry name" value="Orthoreo_P10"/>
    <property type="match status" value="1"/>
</dbReference>
<reference evidence="4" key="1">
    <citation type="submission" date="2017-10" db="EMBL/GenBank/DDBJ databases">
        <title>Rapid genome shrinkage in a self-fertile nematode reveals novel sperm competition proteins.</title>
        <authorList>
            <person name="Yin D."/>
            <person name="Schwarz E.M."/>
            <person name="Thomas C.G."/>
            <person name="Felde R.L."/>
            <person name="Korf I.F."/>
            <person name="Cutter A.D."/>
            <person name="Schartner C.M."/>
            <person name="Ralston E.J."/>
            <person name="Meyer B.J."/>
            <person name="Haag E.S."/>
        </authorList>
    </citation>
    <scope>NUCLEOTIDE SEQUENCE [LARGE SCALE GENOMIC DNA]</scope>
    <source>
        <strain evidence="4">JU1422</strain>
    </source>
</reference>
<dbReference type="InterPro" id="IPR009854">
    <property type="entry name" value="Orthoreo_P10"/>
</dbReference>
<proteinExistence type="predicted"/>